<dbReference type="InterPro" id="IPR052741">
    <property type="entry name" value="Mitochondrial_HTD2"/>
</dbReference>
<organism evidence="1 2">
    <name type="scientific">Sporothrix epigloea</name>
    <dbReference type="NCBI Taxonomy" id="1892477"/>
    <lineage>
        <taxon>Eukaryota</taxon>
        <taxon>Fungi</taxon>
        <taxon>Dikarya</taxon>
        <taxon>Ascomycota</taxon>
        <taxon>Pezizomycotina</taxon>
        <taxon>Sordariomycetes</taxon>
        <taxon>Sordariomycetidae</taxon>
        <taxon>Ophiostomatales</taxon>
        <taxon>Ophiostomataceae</taxon>
        <taxon>Sporothrix</taxon>
    </lineage>
</organism>
<dbReference type="InterPro" id="IPR029069">
    <property type="entry name" value="HotDog_dom_sf"/>
</dbReference>
<keyword evidence="2" id="KW-1185">Reference proteome</keyword>
<dbReference type="PANTHER" id="PTHR28152">
    <property type="entry name" value="HYDROXYACYL-THIOESTER DEHYDRATASE TYPE 2, MITOCHONDRIAL"/>
    <property type="match status" value="1"/>
</dbReference>
<evidence type="ECO:0000313" key="1">
    <source>
        <dbReference type="EMBL" id="CAK7274809.1"/>
    </source>
</evidence>
<comment type="caution">
    <text evidence="1">The sequence shown here is derived from an EMBL/GenBank/DDBJ whole genome shotgun (WGS) entry which is preliminary data.</text>
</comment>
<evidence type="ECO:0000313" key="2">
    <source>
        <dbReference type="Proteomes" id="UP001642502"/>
    </source>
</evidence>
<dbReference type="Proteomes" id="UP001642502">
    <property type="component" value="Unassembled WGS sequence"/>
</dbReference>
<dbReference type="SUPFAM" id="SSF54637">
    <property type="entry name" value="Thioesterase/thiol ester dehydrase-isomerase"/>
    <property type="match status" value="1"/>
</dbReference>
<dbReference type="Gene3D" id="3.10.129.10">
    <property type="entry name" value="Hotdog Thioesterase"/>
    <property type="match status" value="1"/>
</dbReference>
<sequence>MAHPGTSRPSATGLARCMDYGQPDTGPRNVVYGPNTRIEGFDLDKGLQREVEKSHAHEPFDIEYLRESLARRPRQATYDYLTPGHSHLLNIALWDALPPEARAGNMTSQRKMSASKEASACRFLMPSASMGDDDGGRHDLPSGHHLVYFPLQRPISLLEPDGTDPAQSPGSPFVRRMWAGGALDFRGSQNMQLDGGRAVCVERLDTQNMVLRGGWGREKIFIDVIRRYGAKVADIDPSSCTTTPERLLALENKVWENADLEERRTLVFMRAKDDVPGGDVSVTAKTPSIQDRIIRSSREPEYSFSFTPTPTLLFQFSALTYNAHAIHLDLDYCRNVEGHRALLVHGPLTLLLMLSAIRSRIPGRRFLSSRFIRKFEYRNIAPLYAGEELRVSVRCNGQQGAAEESSANEPFCRWDVWVENSRGGICARGTAITRA</sequence>
<name>A0ABP0E2L7_9PEZI</name>
<dbReference type="PANTHER" id="PTHR28152:SF1">
    <property type="entry name" value="HYDROXYACYL-THIOESTER DEHYDRATASE TYPE 2, MITOCHONDRIAL"/>
    <property type="match status" value="1"/>
</dbReference>
<reference evidence="1 2" key="1">
    <citation type="submission" date="2024-01" db="EMBL/GenBank/DDBJ databases">
        <authorList>
            <person name="Allen C."/>
            <person name="Tagirdzhanova G."/>
        </authorList>
    </citation>
    <scope>NUCLEOTIDE SEQUENCE [LARGE SCALE GENOMIC DNA]</scope>
    <source>
        <strain evidence="1 2">CBS 119000</strain>
    </source>
</reference>
<dbReference type="EMBL" id="CAWUON010000159">
    <property type="protein sequence ID" value="CAK7274809.1"/>
    <property type="molecule type" value="Genomic_DNA"/>
</dbReference>
<accession>A0ABP0E2L7</accession>
<proteinExistence type="predicted"/>
<gene>
    <name evidence="1" type="ORF">SEPCBS119000_006362</name>
</gene>
<protein>
    <submittedName>
        <fullName evidence="1">Uncharacterized protein</fullName>
    </submittedName>
</protein>